<evidence type="ECO:0000313" key="2">
    <source>
        <dbReference type="EMBL" id="MEQ2221782.1"/>
    </source>
</evidence>
<organism evidence="2 3">
    <name type="scientific">Ilyodon furcidens</name>
    <name type="common">goldbreast splitfin</name>
    <dbReference type="NCBI Taxonomy" id="33524"/>
    <lineage>
        <taxon>Eukaryota</taxon>
        <taxon>Metazoa</taxon>
        <taxon>Chordata</taxon>
        <taxon>Craniata</taxon>
        <taxon>Vertebrata</taxon>
        <taxon>Euteleostomi</taxon>
        <taxon>Actinopterygii</taxon>
        <taxon>Neopterygii</taxon>
        <taxon>Teleostei</taxon>
        <taxon>Neoteleostei</taxon>
        <taxon>Acanthomorphata</taxon>
        <taxon>Ovalentaria</taxon>
        <taxon>Atherinomorphae</taxon>
        <taxon>Cyprinodontiformes</taxon>
        <taxon>Goodeidae</taxon>
        <taxon>Ilyodon</taxon>
    </lineage>
</organism>
<dbReference type="Proteomes" id="UP001482620">
    <property type="component" value="Unassembled WGS sequence"/>
</dbReference>
<dbReference type="InterPro" id="IPR036872">
    <property type="entry name" value="CH_dom_sf"/>
</dbReference>
<keyword evidence="3" id="KW-1185">Reference proteome</keyword>
<dbReference type="EMBL" id="JAHRIQ010001903">
    <property type="protein sequence ID" value="MEQ2221782.1"/>
    <property type="molecule type" value="Genomic_DNA"/>
</dbReference>
<dbReference type="Gene3D" id="1.10.418.10">
    <property type="entry name" value="Calponin-like domain"/>
    <property type="match status" value="1"/>
</dbReference>
<gene>
    <name evidence="2" type="ORF">ILYODFUR_019153</name>
</gene>
<proteinExistence type="predicted"/>
<protein>
    <submittedName>
        <fullName evidence="2">Uncharacterized protein</fullName>
    </submittedName>
</protein>
<accession>A0ABV0SQZ8</accession>
<sequence>MSSQQQKYRNFSTDSLGRDRMPSDDGYYQGMLKATDGRKDERDRVQKKTFTKWINKHLIKVRSCSPFRSLNTYCKPHLCTHVLSFRFIKEEIN</sequence>
<reference evidence="2 3" key="1">
    <citation type="submission" date="2021-06" db="EMBL/GenBank/DDBJ databases">
        <authorList>
            <person name="Palmer J.M."/>
        </authorList>
    </citation>
    <scope>NUCLEOTIDE SEQUENCE [LARGE SCALE GENOMIC DNA]</scope>
    <source>
        <strain evidence="3">if_2019</strain>
        <tissue evidence="2">Muscle</tissue>
    </source>
</reference>
<evidence type="ECO:0000256" key="1">
    <source>
        <dbReference type="SAM" id="MobiDB-lite"/>
    </source>
</evidence>
<dbReference type="PROSITE" id="PS00019">
    <property type="entry name" value="ACTININ_1"/>
    <property type="match status" value="1"/>
</dbReference>
<feature type="compositionally biased region" description="Polar residues" evidence="1">
    <location>
        <begin position="1"/>
        <end position="15"/>
    </location>
</feature>
<comment type="caution">
    <text evidence="2">The sequence shown here is derived from an EMBL/GenBank/DDBJ whole genome shotgun (WGS) entry which is preliminary data.</text>
</comment>
<dbReference type="SUPFAM" id="SSF47576">
    <property type="entry name" value="Calponin-homology domain, CH-domain"/>
    <property type="match status" value="1"/>
</dbReference>
<feature type="region of interest" description="Disordered" evidence="1">
    <location>
        <begin position="1"/>
        <end position="41"/>
    </location>
</feature>
<dbReference type="InterPro" id="IPR001589">
    <property type="entry name" value="Actinin_actin-bd_CS"/>
</dbReference>
<evidence type="ECO:0000313" key="3">
    <source>
        <dbReference type="Proteomes" id="UP001482620"/>
    </source>
</evidence>
<name>A0ABV0SQZ8_9TELE</name>